<proteinExistence type="predicted"/>
<sequence>MLWLRTQTCSCLLRLPCSLSSGSYYMLLHPIHPLTCAIVSFALLQPSGGMKVSEFARAYMSDVVLVERDGRGEKHCVRRCKEEDQRLLDGDSDFSDDGAFEYYHD</sequence>
<organism evidence="1 2">
    <name type="scientific">Volvox reticuliferus</name>
    <dbReference type="NCBI Taxonomy" id="1737510"/>
    <lineage>
        <taxon>Eukaryota</taxon>
        <taxon>Viridiplantae</taxon>
        <taxon>Chlorophyta</taxon>
        <taxon>core chlorophytes</taxon>
        <taxon>Chlorophyceae</taxon>
        <taxon>CS clade</taxon>
        <taxon>Chlamydomonadales</taxon>
        <taxon>Volvocaceae</taxon>
        <taxon>Volvox</taxon>
    </lineage>
</organism>
<gene>
    <name evidence="1" type="ORF">Vretifemale_9149</name>
</gene>
<name>A0A8J4CGU2_9CHLO</name>
<dbReference type="Proteomes" id="UP000747110">
    <property type="component" value="Unassembled WGS sequence"/>
</dbReference>
<dbReference type="EMBL" id="BNCP01000016">
    <property type="protein sequence ID" value="GIL79913.1"/>
    <property type="molecule type" value="Genomic_DNA"/>
</dbReference>
<reference evidence="1" key="1">
    <citation type="journal article" date="2021" name="Proc. Natl. Acad. Sci. U.S.A.">
        <title>Three genomes in the algal genus Volvox reveal the fate of a haploid sex-determining region after a transition to homothallism.</title>
        <authorList>
            <person name="Yamamoto K."/>
            <person name="Hamaji T."/>
            <person name="Kawai-Toyooka H."/>
            <person name="Matsuzaki R."/>
            <person name="Takahashi F."/>
            <person name="Nishimura Y."/>
            <person name="Kawachi M."/>
            <person name="Noguchi H."/>
            <person name="Minakuchi Y."/>
            <person name="Umen J.G."/>
            <person name="Toyoda A."/>
            <person name="Nozaki H."/>
        </authorList>
    </citation>
    <scope>NUCLEOTIDE SEQUENCE</scope>
    <source>
        <strain evidence="1">NIES-3786</strain>
    </source>
</reference>
<evidence type="ECO:0000313" key="1">
    <source>
        <dbReference type="EMBL" id="GIL79913.1"/>
    </source>
</evidence>
<dbReference type="AlphaFoldDB" id="A0A8J4CGU2"/>
<accession>A0A8J4CGU2</accession>
<comment type="caution">
    <text evidence="1">The sequence shown here is derived from an EMBL/GenBank/DDBJ whole genome shotgun (WGS) entry which is preliminary data.</text>
</comment>
<evidence type="ECO:0000313" key="2">
    <source>
        <dbReference type="Proteomes" id="UP000747110"/>
    </source>
</evidence>
<keyword evidence="2" id="KW-1185">Reference proteome</keyword>
<protein>
    <submittedName>
        <fullName evidence="1">Uncharacterized protein</fullName>
    </submittedName>
</protein>